<dbReference type="Proteomes" id="UP000499080">
    <property type="component" value="Unassembled WGS sequence"/>
</dbReference>
<comment type="caution">
    <text evidence="2">The sequence shown here is derived from an EMBL/GenBank/DDBJ whole genome shotgun (WGS) entry which is preliminary data.</text>
</comment>
<dbReference type="CDD" id="cd01647">
    <property type="entry name" value="RT_LTR"/>
    <property type="match status" value="1"/>
</dbReference>
<dbReference type="SUPFAM" id="SSF56672">
    <property type="entry name" value="DNA/RNA polymerases"/>
    <property type="match status" value="1"/>
</dbReference>
<dbReference type="AlphaFoldDB" id="A0A4Y2SGE1"/>
<organism evidence="2 3">
    <name type="scientific">Araneus ventricosus</name>
    <name type="common">Orbweaver spider</name>
    <name type="synonym">Epeira ventricosa</name>
    <dbReference type="NCBI Taxonomy" id="182803"/>
    <lineage>
        <taxon>Eukaryota</taxon>
        <taxon>Metazoa</taxon>
        <taxon>Ecdysozoa</taxon>
        <taxon>Arthropoda</taxon>
        <taxon>Chelicerata</taxon>
        <taxon>Arachnida</taxon>
        <taxon>Araneae</taxon>
        <taxon>Araneomorphae</taxon>
        <taxon>Entelegynae</taxon>
        <taxon>Araneoidea</taxon>
        <taxon>Araneidae</taxon>
        <taxon>Araneus</taxon>
    </lineage>
</organism>
<evidence type="ECO:0000313" key="3">
    <source>
        <dbReference type="Proteomes" id="UP000499080"/>
    </source>
</evidence>
<evidence type="ECO:0000313" key="2">
    <source>
        <dbReference type="EMBL" id="GBN86350.1"/>
    </source>
</evidence>
<dbReference type="InterPro" id="IPR000477">
    <property type="entry name" value="RT_dom"/>
</dbReference>
<accession>A0A4Y2SGE1</accession>
<dbReference type="GO" id="GO:0071897">
    <property type="term" value="P:DNA biosynthetic process"/>
    <property type="evidence" value="ECO:0007669"/>
    <property type="project" value="UniProtKB-ARBA"/>
</dbReference>
<dbReference type="EMBL" id="BGPR01021244">
    <property type="protein sequence ID" value="GBN86350.1"/>
    <property type="molecule type" value="Genomic_DNA"/>
</dbReference>
<feature type="domain" description="Reverse transcriptase" evidence="1">
    <location>
        <begin position="1"/>
        <end position="80"/>
    </location>
</feature>
<evidence type="ECO:0000259" key="1">
    <source>
        <dbReference type="PROSITE" id="PS50878"/>
    </source>
</evidence>
<sequence>MSFALRNAPSTFQRFINEVFFGLDFVFAYLDDILVASSTEDEHSEHLKVVFSRLEQYGLRINLGKSVMRVNQLEFLGYIITPEGSKPLPEKINAILNYRLP</sequence>
<dbReference type="InterPro" id="IPR043128">
    <property type="entry name" value="Rev_trsase/Diguanyl_cyclase"/>
</dbReference>
<protein>
    <submittedName>
        <fullName evidence="2">Retrovirus-related Pol polyprotein from transposon 17.6</fullName>
    </submittedName>
</protein>
<dbReference type="OrthoDB" id="6426130at2759"/>
<dbReference type="Pfam" id="PF00078">
    <property type="entry name" value="RVT_1"/>
    <property type="match status" value="1"/>
</dbReference>
<dbReference type="FunFam" id="3.30.70.270:FF:000003">
    <property type="entry name" value="Transposon Ty3-G Gag-Pol polyprotein"/>
    <property type="match status" value="1"/>
</dbReference>
<name>A0A4Y2SGE1_ARAVE</name>
<keyword evidence="3" id="KW-1185">Reference proteome</keyword>
<dbReference type="InterPro" id="IPR050951">
    <property type="entry name" value="Retrovirus_Pol_polyprotein"/>
</dbReference>
<dbReference type="PROSITE" id="PS50878">
    <property type="entry name" value="RT_POL"/>
    <property type="match status" value="1"/>
</dbReference>
<dbReference type="PANTHER" id="PTHR37984">
    <property type="entry name" value="PROTEIN CBG26694"/>
    <property type="match status" value="1"/>
</dbReference>
<gene>
    <name evidence="2" type="primary">pol_1602</name>
    <name evidence="2" type="ORF">AVEN_200625_1</name>
</gene>
<dbReference type="InterPro" id="IPR043502">
    <property type="entry name" value="DNA/RNA_pol_sf"/>
</dbReference>
<proteinExistence type="predicted"/>
<reference evidence="2 3" key="1">
    <citation type="journal article" date="2019" name="Sci. Rep.">
        <title>Orb-weaving spider Araneus ventricosus genome elucidates the spidroin gene catalogue.</title>
        <authorList>
            <person name="Kono N."/>
            <person name="Nakamura H."/>
            <person name="Ohtoshi R."/>
            <person name="Moran D.A.P."/>
            <person name="Shinohara A."/>
            <person name="Yoshida Y."/>
            <person name="Fujiwara M."/>
            <person name="Mori M."/>
            <person name="Tomita M."/>
            <person name="Arakawa K."/>
        </authorList>
    </citation>
    <scope>NUCLEOTIDE SEQUENCE [LARGE SCALE GENOMIC DNA]</scope>
</reference>
<dbReference type="Gene3D" id="3.30.70.270">
    <property type="match status" value="1"/>
</dbReference>
<dbReference type="PANTHER" id="PTHR37984:SF5">
    <property type="entry name" value="PROTEIN NYNRIN-LIKE"/>
    <property type="match status" value="1"/>
</dbReference>